<keyword evidence="7" id="KW-1185">Reference proteome</keyword>
<dbReference type="Pfam" id="PF22022">
    <property type="entry name" value="Phage_int_M"/>
    <property type="match status" value="1"/>
</dbReference>
<dbReference type="InterPro" id="IPR038488">
    <property type="entry name" value="Integrase_DNA-bd_sf"/>
</dbReference>
<dbReference type="SUPFAM" id="SSF56349">
    <property type="entry name" value="DNA breaking-rejoining enzymes"/>
    <property type="match status" value="1"/>
</dbReference>
<dbReference type="PANTHER" id="PTHR30629:SF2">
    <property type="entry name" value="PROPHAGE INTEGRASE INTS-RELATED"/>
    <property type="match status" value="1"/>
</dbReference>
<comment type="similarity">
    <text evidence="1">Belongs to the 'phage' integrase family.</text>
</comment>
<dbReference type="EMBL" id="BMLT01000005">
    <property type="protein sequence ID" value="GGO81943.1"/>
    <property type="molecule type" value="Genomic_DNA"/>
</dbReference>
<accession>A0A918DTD5</accession>
<organism evidence="6 7">
    <name type="scientific">Marinobacterium nitratireducens</name>
    <dbReference type="NCBI Taxonomy" id="518897"/>
    <lineage>
        <taxon>Bacteria</taxon>
        <taxon>Pseudomonadati</taxon>
        <taxon>Pseudomonadota</taxon>
        <taxon>Gammaproteobacteria</taxon>
        <taxon>Oceanospirillales</taxon>
        <taxon>Oceanospirillaceae</taxon>
        <taxon>Marinobacterium</taxon>
    </lineage>
</organism>
<proteinExistence type="inferred from homology"/>
<keyword evidence="3" id="KW-0238">DNA-binding</keyword>
<dbReference type="Gene3D" id="1.10.150.130">
    <property type="match status" value="1"/>
</dbReference>
<dbReference type="Gene3D" id="1.10.443.10">
    <property type="entry name" value="Intergrase catalytic core"/>
    <property type="match status" value="1"/>
</dbReference>
<dbReference type="InterPro" id="IPR013762">
    <property type="entry name" value="Integrase-like_cat_sf"/>
</dbReference>
<evidence type="ECO:0000313" key="7">
    <source>
        <dbReference type="Proteomes" id="UP000599578"/>
    </source>
</evidence>
<dbReference type="InterPro" id="IPR010998">
    <property type="entry name" value="Integrase_recombinase_N"/>
</dbReference>
<dbReference type="PROSITE" id="PS51898">
    <property type="entry name" value="TYR_RECOMBINASE"/>
    <property type="match status" value="1"/>
</dbReference>
<evidence type="ECO:0000256" key="2">
    <source>
        <dbReference type="ARBA" id="ARBA00022908"/>
    </source>
</evidence>
<dbReference type="InterPro" id="IPR002104">
    <property type="entry name" value="Integrase_catalytic"/>
</dbReference>
<evidence type="ECO:0000256" key="4">
    <source>
        <dbReference type="ARBA" id="ARBA00023172"/>
    </source>
</evidence>
<dbReference type="AlphaFoldDB" id="A0A918DTD5"/>
<name>A0A918DTD5_9GAMM</name>
<comment type="caution">
    <text evidence="6">The sequence shown here is derived from an EMBL/GenBank/DDBJ whole genome shotgun (WGS) entry which is preliminary data.</text>
</comment>
<dbReference type="RefSeq" id="WP_188860659.1">
    <property type="nucleotide sequence ID" value="NZ_BMLT01000005.1"/>
</dbReference>
<dbReference type="Proteomes" id="UP000599578">
    <property type="component" value="Unassembled WGS sequence"/>
</dbReference>
<dbReference type="GO" id="GO:0003677">
    <property type="term" value="F:DNA binding"/>
    <property type="evidence" value="ECO:0007669"/>
    <property type="project" value="UniProtKB-KW"/>
</dbReference>
<feature type="domain" description="Tyr recombinase" evidence="5">
    <location>
        <begin position="233"/>
        <end position="433"/>
    </location>
</feature>
<dbReference type="GO" id="GO:0015074">
    <property type="term" value="P:DNA integration"/>
    <property type="evidence" value="ECO:0007669"/>
    <property type="project" value="UniProtKB-KW"/>
</dbReference>
<protein>
    <submittedName>
        <fullName evidence="6">Phage integrase</fullName>
    </submittedName>
</protein>
<reference evidence="6 7" key="1">
    <citation type="journal article" date="2014" name="Int. J. Syst. Evol. Microbiol.">
        <title>Complete genome sequence of Corynebacterium casei LMG S-19264T (=DSM 44701T), isolated from a smear-ripened cheese.</title>
        <authorList>
            <consortium name="US DOE Joint Genome Institute (JGI-PGF)"/>
            <person name="Walter F."/>
            <person name="Albersmeier A."/>
            <person name="Kalinowski J."/>
            <person name="Ruckert C."/>
        </authorList>
    </citation>
    <scope>NUCLEOTIDE SEQUENCE [LARGE SCALE GENOMIC DNA]</scope>
    <source>
        <strain evidence="6 7">CGMCC 1.7286</strain>
    </source>
</reference>
<dbReference type="Pfam" id="PF13356">
    <property type="entry name" value="Arm-DNA-bind_3"/>
    <property type="match status" value="1"/>
</dbReference>
<evidence type="ECO:0000256" key="3">
    <source>
        <dbReference type="ARBA" id="ARBA00023125"/>
    </source>
</evidence>
<dbReference type="GO" id="GO:0006310">
    <property type="term" value="P:DNA recombination"/>
    <property type="evidence" value="ECO:0007669"/>
    <property type="project" value="UniProtKB-KW"/>
</dbReference>
<dbReference type="Gene3D" id="3.30.160.390">
    <property type="entry name" value="Integrase, DNA-binding domain"/>
    <property type="match status" value="1"/>
</dbReference>
<dbReference type="InterPro" id="IPR025166">
    <property type="entry name" value="Integrase_DNA_bind_dom"/>
</dbReference>
<keyword evidence="2" id="KW-0229">DNA integration</keyword>
<dbReference type="Pfam" id="PF00589">
    <property type="entry name" value="Phage_integrase"/>
    <property type="match status" value="1"/>
</dbReference>
<dbReference type="PANTHER" id="PTHR30629">
    <property type="entry name" value="PROPHAGE INTEGRASE"/>
    <property type="match status" value="1"/>
</dbReference>
<dbReference type="InterPro" id="IPR011010">
    <property type="entry name" value="DNA_brk_join_enz"/>
</dbReference>
<dbReference type="InterPro" id="IPR050808">
    <property type="entry name" value="Phage_Integrase"/>
</dbReference>
<dbReference type="CDD" id="cd00801">
    <property type="entry name" value="INT_P4_C"/>
    <property type="match status" value="1"/>
</dbReference>
<sequence length="460" mass="51929">MAAKNDIPATNPDSFCKSIKATQKTQYFKDSKMPGLRLRVTPAGGKFWVFGYSAKIAPAPIKKPKDNYVNRSMSLGPFNYGKGAPVDSLTVKEARDLAAEHKARAKRGEDPAADKKRTELDRISREAARVSVRDVFEQWCSDDLVRRKDGGAEARRMMEKDVLPVIGELGIEDVRKLHISTINSTVKKRGLRIATAVFSLMRQLFGYAVERDFIEQDPTASIKKSKVGSSGEIRERVLNEKEIRELFQKLPSAGLVGTNELALPIQFATCCRIGELLKARWGHVDLEARIWRIPSENSKNGKAHEIYLSDFALDYFQRLHQLTSGTAWLFPAARSDGHINEKAITKQVADRQRAPEKVLNGRTAKHAEALMLTSGTGEQWRPHDLRRTGASLMVELGVLPEVAERCLNHTEQSKVKRTYQQFSYWPQMREAWSKLGDRLELLSREPSTTVVVANFRQRQI</sequence>
<dbReference type="InterPro" id="IPR053876">
    <property type="entry name" value="Phage_int_M"/>
</dbReference>
<evidence type="ECO:0000313" key="6">
    <source>
        <dbReference type="EMBL" id="GGO81943.1"/>
    </source>
</evidence>
<keyword evidence="4" id="KW-0233">DNA recombination</keyword>
<evidence type="ECO:0000256" key="1">
    <source>
        <dbReference type="ARBA" id="ARBA00008857"/>
    </source>
</evidence>
<evidence type="ECO:0000259" key="5">
    <source>
        <dbReference type="PROSITE" id="PS51898"/>
    </source>
</evidence>
<gene>
    <name evidence="6" type="primary">intA</name>
    <name evidence="6" type="ORF">GCM10011348_22120</name>
</gene>